<dbReference type="SUPFAM" id="SSF52343">
    <property type="entry name" value="Ferredoxin reductase-like, C-terminal NADP-linked domain"/>
    <property type="match status" value="1"/>
</dbReference>
<dbReference type="PANTHER" id="PTHR11972:SF153">
    <property type="entry name" value="SUPEROXIDE-GENERATING NADPH OXIDASE HEAVY CHAIN SUBUNIT A"/>
    <property type="match status" value="1"/>
</dbReference>
<evidence type="ECO:0000256" key="1">
    <source>
        <dbReference type="ARBA" id="ARBA00004141"/>
    </source>
</evidence>
<evidence type="ECO:0000256" key="4">
    <source>
        <dbReference type="ARBA" id="ARBA00023002"/>
    </source>
</evidence>
<dbReference type="Pfam" id="PF08030">
    <property type="entry name" value="NAD_binding_6"/>
    <property type="match status" value="1"/>
</dbReference>
<feature type="transmembrane region" description="Helical" evidence="7">
    <location>
        <begin position="67"/>
        <end position="90"/>
    </location>
</feature>
<dbReference type="AlphaFoldDB" id="A0AAW1S772"/>
<evidence type="ECO:0000256" key="7">
    <source>
        <dbReference type="SAM" id="Phobius"/>
    </source>
</evidence>
<dbReference type="InterPro" id="IPR017927">
    <property type="entry name" value="FAD-bd_FR_type"/>
</dbReference>
<dbReference type="InterPro" id="IPR013121">
    <property type="entry name" value="Fe_red_NAD-bd_6"/>
</dbReference>
<organism evidence="9 10">
    <name type="scientific">Apatococcus lobatus</name>
    <dbReference type="NCBI Taxonomy" id="904363"/>
    <lineage>
        <taxon>Eukaryota</taxon>
        <taxon>Viridiplantae</taxon>
        <taxon>Chlorophyta</taxon>
        <taxon>core chlorophytes</taxon>
        <taxon>Trebouxiophyceae</taxon>
        <taxon>Chlorellales</taxon>
        <taxon>Chlorellaceae</taxon>
        <taxon>Apatococcus</taxon>
    </lineage>
</organism>
<dbReference type="InterPro" id="IPR013130">
    <property type="entry name" value="Fe3_Rdtase_TM_dom"/>
</dbReference>
<feature type="transmembrane region" description="Helical" evidence="7">
    <location>
        <begin position="27"/>
        <end position="46"/>
    </location>
</feature>
<evidence type="ECO:0000256" key="2">
    <source>
        <dbReference type="ARBA" id="ARBA00022692"/>
    </source>
</evidence>
<dbReference type="Gene3D" id="2.40.30.10">
    <property type="entry name" value="Translation factors"/>
    <property type="match status" value="1"/>
</dbReference>
<evidence type="ECO:0000313" key="10">
    <source>
        <dbReference type="Proteomes" id="UP001438707"/>
    </source>
</evidence>
<keyword evidence="10" id="KW-1185">Reference proteome</keyword>
<keyword evidence="4" id="KW-0560">Oxidoreductase</keyword>
<dbReference type="SUPFAM" id="SSF63380">
    <property type="entry name" value="Riboflavin synthase domain-like"/>
    <property type="match status" value="1"/>
</dbReference>
<dbReference type="GO" id="GO:0005886">
    <property type="term" value="C:plasma membrane"/>
    <property type="evidence" value="ECO:0007669"/>
    <property type="project" value="TreeGrafter"/>
</dbReference>
<gene>
    <name evidence="9" type="ORF">WJX74_006501</name>
</gene>
<dbReference type="InterPro" id="IPR017938">
    <property type="entry name" value="Riboflavin_synthase-like_b-brl"/>
</dbReference>
<proteinExistence type="predicted"/>
<evidence type="ECO:0000256" key="6">
    <source>
        <dbReference type="SAM" id="MobiDB-lite"/>
    </source>
</evidence>
<dbReference type="InterPro" id="IPR013112">
    <property type="entry name" value="FAD-bd_8"/>
</dbReference>
<dbReference type="InterPro" id="IPR050369">
    <property type="entry name" value="RBOH/FRE"/>
</dbReference>
<comment type="subcellular location">
    <subcellularLocation>
        <location evidence="1">Membrane</location>
        <topology evidence="1">Multi-pass membrane protein</topology>
    </subcellularLocation>
</comment>
<keyword evidence="2 7" id="KW-0812">Transmembrane</keyword>
<dbReference type="PROSITE" id="PS51384">
    <property type="entry name" value="FAD_FR"/>
    <property type="match status" value="1"/>
</dbReference>
<evidence type="ECO:0000256" key="3">
    <source>
        <dbReference type="ARBA" id="ARBA00022989"/>
    </source>
</evidence>
<evidence type="ECO:0000313" key="9">
    <source>
        <dbReference type="EMBL" id="KAK9841472.1"/>
    </source>
</evidence>
<keyword evidence="3 7" id="KW-1133">Transmembrane helix</keyword>
<comment type="caution">
    <text evidence="9">The sequence shown here is derived from an EMBL/GenBank/DDBJ whole genome shotgun (WGS) entry which is preliminary data.</text>
</comment>
<dbReference type="Gene3D" id="3.40.50.80">
    <property type="entry name" value="Nucleotide-binding domain of ferredoxin-NADP reductase (FNR) module"/>
    <property type="match status" value="1"/>
</dbReference>
<evidence type="ECO:0000256" key="5">
    <source>
        <dbReference type="ARBA" id="ARBA00023136"/>
    </source>
</evidence>
<dbReference type="EMBL" id="JALJOS010000003">
    <property type="protein sequence ID" value="KAK9841472.1"/>
    <property type="molecule type" value="Genomic_DNA"/>
</dbReference>
<evidence type="ECO:0000259" key="8">
    <source>
        <dbReference type="PROSITE" id="PS51384"/>
    </source>
</evidence>
<dbReference type="PANTHER" id="PTHR11972">
    <property type="entry name" value="NADPH OXIDASE"/>
    <property type="match status" value="1"/>
</dbReference>
<dbReference type="InterPro" id="IPR039261">
    <property type="entry name" value="FNR_nucleotide-bd"/>
</dbReference>
<feature type="domain" description="FAD-binding FR-type" evidence="8">
    <location>
        <begin position="277"/>
        <end position="378"/>
    </location>
</feature>
<dbReference type="Pfam" id="PF08022">
    <property type="entry name" value="FAD_binding_8"/>
    <property type="match status" value="1"/>
</dbReference>
<dbReference type="CDD" id="cd06186">
    <property type="entry name" value="NOX_Duox_like_FAD_NADP"/>
    <property type="match status" value="1"/>
</dbReference>
<dbReference type="Pfam" id="PF01794">
    <property type="entry name" value="Ferric_reduct"/>
    <property type="match status" value="1"/>
</dbReference>
<name>A0AAW1S772_9CHLO</name>
<feature type="transmembrane region" description="Helical" evidence="7">
    <location>
        <begin position="170"/>
        <end position="191"/>
    </location>
</feature>
<keyword evidence="5 7" id="KW-0472">Membrane</keyword>
<accession>A0AAW1S772</accession>
<dbReference type="GO" id="GO:0016491">
    <property type="term" value="F:oxidoreductase activity"/>
    <property type="evidence" value="ECO:0007669"/>
    <property type="project" value="UniProtKB-KW"/>
</dbReference>
<feature type="region of interest" description="Disordered" evidence="6">
    <location>
        <begin position="371"/>
        <end position="403"/>
    </location>
</feature>
<protein>
    <recommendedName>
        <fullName evidence="8">FAD-binding FR-type domain-containing protein</fullName>
    </recommendedName>
</protein>
<sequence length="856" mass="96553">MQCNVNSGHTWKVRLWSHCSWDMGRRVFTGGLLAAAMIGCFLWRFLMYATGHPKAELWHQRLALYSWSLPIAKGFGQSSKLIFALILLPISRNTITFLRTTPLRHILHFNDAITVHQTLGWLGLVSVTGHTIAHVVDYSNQDARRRAALWQDANPGESQPTAAESMRSEVVITGIIMWVVILIAYPFAVHLPRSLTSRWQRVSSTVPAVPSCRALANHNWFYGTHHLFFIFYVALILHPRPAIPNEYHEWLVSDTWVWVSLPILIYVTERLLRGWRHYRWKIRLLDAKPMPAKILEVRLSKPRGFKAVAGQYIMLRCPRIALFEWHPFSLTSAPQEPFITLHIQAAGDWSSQLVSMFWAEAGHASLPLAQPEFPASQDPDMWPTAAPIRSETKPEASEQHQNPVHQPLTHEAFHTHSGPIPLQDRQLQDEFSAQRQQSICGPRHAGYLPAAPLHSMPRASPQRMQQQHSNACADTGVCTTSCGFQAPQRQQQQQHQHQQQQISDIDDQTCPAISNGCWAGDLDLQQQCSNGTDVDTGHPKECSRPAGTMALRQQQQQQQQYSSGTQDILGHCCNHTGRGPGLISIQQQQQQQQQKHSNDIHIITCKLGNSTRQDKGTHSHQHQQQQQPGESCPRMSAEHMGMEVIMDGPYGAPTQDHKHFRNLLLVGAGIGLTPMVSVLKSLLYERYPDHPIPERHAYPLSSPSPVHCAAAASSKIMVTHSDVEQGVSDAHGHCIVYWSVRDEDQILWCTETLKTILARDTQGFLEVHVHVTGTSVSFAPTSRVGHQIRHLGSDIILTRGRPVWDEVFARLAREHPRTAIGVFFCGPQKMANELQVVSRRTSRVSSTKFKFHQEQF</sequence>
<feature type="region of interest" description="Disordered" evidence="6">
    <location>
        <begin position="610"/>
        <end position="634"/>
    </location>
</feature>
<reference evidence="9 10" key="1">
    <citation type="journal article" date="2024" name="Nat. Commun.">
        <title>Phylogenomics reveals the evolutionary origins of lichenization in chlorophyte algae.</title>
        <authorList>
            <person name="Puginier C."/>
            <person name="Libourel C."/>
            <person name="Otte J."/>
            <person name="Skaloud P."/>
            <person name="Haon M."/>
            <person name="Grisel S."/>
            <person name="Petersen M."/>
            <person name="Berrin J.G."/>
            <person name="Delaux P.M."/>
            <person name="Dal Grande F."/>
            <person name="Keller J."/>
        </authorList>
    </citation>
    <scope>NUCLEOTIDE SEQUENCE [LARGE SCALE GENOMIC DNA]</scope>
    <source>
        <strain evidence="9 10">SAG 2145</strain>
    </source>
</reference>
<dbReference type="Proteomes" id="UP001438707">
    <property type="component" value="Unassembled WGS sequence"/>
</dbReference>